<proteinExistence type="predicted"/>
<comment type="caution">
    <text evidence="2">The sequence shown here is derived from an EMBL/GenBank/DDBJ whole genome shotgun (WGS) entry which is preliminary data.</text>
</comment>
<evidence type="ECO:0000256" key="1">
    <source>
        <dbReference type="SAM" id="Phobius"/>
    </source>
</evidence>
<accession>A0A840U141</accession>
<protein>
    <submittedName>
        <fullName evidence="2">Drug/metabolite transporter superfamily protein YnfA</fullName>
    </submittedName>
</protein>
<reference evidence="2 3" key="1">
    <citation type="submission" date="2020-08" db="EMBL/GenBank/DDBJ databases">
        <title>Genomic Encyclopedia of Type Strains, Phase IV (KMG-IV): sequencing the most valuable type-strain genomes for metagenomic binning, comparative biology and taxonomic classification.</title>
        <authorList>
            <person name="Goeker M."/>
        </authorList>
    </citation>
    <scope>NUCLEOTIDE SEQUENCE [LARGE SCALE GENOMIC DNA]</scope>
    <source>
        <strain evidence="2 3">DSM 105074</strain>
    </source>
</reference>
<keyword evidence="3" id="KW-1185">Reference proteome</keyword>
<evidence type="ECO:0000313" key="3">
    <source>
        <dbReference type="Proteomes" id="UP000557307"/>
    </source>
</evidence>
<keyword evidence="1" id="KW-0472">Membrane</keyword>
<gene>
    <name evidence="2" type="ORF">HNQ92_005466</name>
</gene>
<dbReference type="EMBL" id="JACHGF010000015">
    <property type="protein sequence ID" value="MBB5287303.1"/>
    <property type="molecule type" value="Genomic_DNA"/>
</dbReference>
<feature type="transmembrane region" description="Helical" evidence="1">
    <location>
        <begin position="34"/>
        <end position="52"/>
    </location>
</feature>
<dbReference type="RefSeq" id="WP_184179256.1">
    <property type="nucleotide sequence ID" value="NZ_JACHGF010000015.1"/>
</dbReference>
<keyword evidence="1" id="KW-0812">Transmembrane</keyword>
<sequence length="55" mass="6358">MPFLIVIFVAALLLIGGAYRLVYMRTNLDKRYSYLLLGLIVLIALYLIVYFLPSF</sequence>
<dbReference type="AlphaFoldDB" id="A0A840U141"/>
<evidence type="ECO:0000313" key="2">
    <source>
        <dbReference type="EMBL" id="MBB5287303.1"/>
    </source>
</evidence>
<dbReference type="Proteomes" id="UP000557307">
    <property type="component" value="Unassembled WGS sequence"/>
</dbReference>
<organism evidence="2 3">
    <name type="scientific">Rhabdobacter roseus</name>
    <dbReference type="NCBI Taxonomy" id="1655419"/>
    <lineage>
        <taxon>Bacteria</taxon>
        <taxon>Pseudomonadati</taxon>
        <taxon>Bacteroidota</taxon>
        <taxon>Cytophagia</taxon>
        <taxon>Cytophagales</taxon>
        <taxon>Cytophagaceae</taxon>
        <taxon>Rhabdobacter</taxon>
    </lineage>
</organism>
<keyword evidence="1" id="KW-1133">Transmembrane helix</keyword>
<name>A0A840U141_9BACT</name>